<dbReference type="InterPro" id="IPR036390">
    <property type="entry name" value="WH_DNA-bd_sf"/>
</dbReference>
<keyword evidence="3 6" id="KW-0238">DNA-binding</keyword>
<dbReference type="AlphaFoldDB" id="A0A495E7E7"/>
<feature type="domain" description="HTH lysR-type" evidence="5">
    <location>
        <begin position="1"/>
        <end position="58"/>
    </location>
</feature>
<keyword evidence="2" id="KW-0805">Transcription regulation</keyword>
<dbReference type="FunFam" id="1.10.10.10:FF:000001">
    <property type="entry name" value="LysR family transcriptional regulator"/>
    <property type="match status" value="1"/>
</dbReference>
<sequence length="306" mass="33292">MFFRQLEYMVALDRERHFLRAAQSCSVSQPALSEGIRKLEEELDVPLIHRGNKFEGLTAEGQQIVVWARRILADRDGLKEEIGAMRAGLSGRLRFGSVPTASIAVSLLTAPFCAQHPLARVQVVSDLKSEDVLRRLQNYEIDAGITYIRDSVPGEFQVAHLYMEKYVLLTAADTGTGGESATWAAAAALPLCLLDPVMQGRRRLDDVFAEVGVMPSPRVETDSVSSLFAQVTTGPWATVVPAAWLHVFGVPAGMCALPLVEPERAIPVGLVTLASEPGSVMARAMAAVSRMTDLTFLEDLPHEQAP</sequence>
<evidence type="ECO:0000256" key="1">
    <source>
        <dbReference type="ARBA" id="ARBA00009437"/>
    </source>
</evidence>
<dbReference type="RefSeq" id="WP_120955220.1">
    <property type="nucleotide sequence ID" value="NZ_RBIR01000011.1"/>
</dbReference>
<evidence type="ECO:0000256" key="4">
    <source>
        <dbReference type="ARBA" id="ARBA00023163"/>
    </source>
</evidence>
<dbReference type="GO" id="GO:0005829">
    <property type="term" value="C:cytosol"/>
    <property type="evidence" value="ECO:0007669"/>
    <property type="project" value="TreeGrafter"/>
</dbReference>
<dbReference type="Gene3D" id="3.40.190.290">
    <property type="match status" value="1"/>
</dbReference>
<organism evidence="6 7">
    <name type="scientific">Arthrobacter oryzae</name>
    <dbReference type="NCBI Taxonomy" id="409290"/>
    <lineage>
        <taxon>Bacteria</taxon>
        <taxon>Bacillati</taxon>
        <taxon>Actinomycetota</taxon>
        <taxon>Actinomycetes</taxon>
        <taxon>Micrococcales</taxon>
        <taxon>Micrococcaceae</taxon>
        <taxon>Arthrobacter</taxon>
    </lineage>
</organism>
<proteinExistence type="inferred from homology"/>
<evidence type="ECO:0000256" key="3">
    <source>
        <dbReference type="ARBA" id="ARBA00023125"/>
    </source>
</evidence>
<comment type="similarity">
    <text evidence="1">Belongs to the LysR transcriptional regulatory family.</text>
</comment>
<dbReference type="SUPFAM" id="SSF46785">
    <property type="entry name" value="Winged helix' DNA-binding domain"/>
    <property type="match status" value="1"/>
</dbReference>
<keyword evidence="4" id="KW-0804">Transcription</keyword>
<dbReference type="PANTHER" id="PTHR30419">
    <property type="entry name" value="HTH-TYPE TRANSCRIPTIONAL REGULATOR YBHD"/>
    <property type="match status" value="1"/>
</dbReference>
<dbReference type="InterPro" id="IPR036388">
    <property type="entry name" value="WH-like_DNA-bd_sf"/>
</dbReference>
<accession>A0A495E7E7</accession>
<dbReference type="InterPro" id="IPR050950">
    <property type="entry name" value="HTH-type_LysR_regulators"/>
</dbReference>
<dbReference type="OrthoDB" id="3636008at2"/>
<dbReference type="PANTHER" id="PTHR30419:SF31">
    <property type="entry name" value="BLR3139 PROTEIN"/>
    <property type="match status" value="1"/>
</dbReference>
<reference evidence="6 7" key="1">
    <citation type="submission" date="2018-10" db="EMBL/GenBank/DDBJ databases">
        <title>Genomic Encyclopedia of Type Strains, Phase IV (KMG-IV): sequencing the most valuable type-strain genomes for metagenomic binning, comparative biology and taxonomic classification.</title>
        <authorList>
            <person name="Goeker M."/>
        </authorList>
    </citation>
    <scope>NUCLEOTIDE SEQUENCE [LARGE SCALE GENOMIC DNA]</scope>
    <source>
        <strain evidence="6 7">DSM 25586</strain>
    </source>
</reference>
<dbReference type="EMBL" id="RBIR01000011">
    <property type="protein sequence ID" value="RKR12716.1"/>
    <property type="molecule type" value="Genomic_DNA"/>
</dbReference>
<evidence type="ECO:0000313" key="6">
    <source>
        <dbReference type="EMBL" id="RKR12716.1"/>
    </source>
</evidence>
<evidence type="ECO:0000256" key="2">
    <source>
        <dbReference type="ARBA" id="ARBA00023015"/>
    </source>
</evidence>
<protein>
    <submittedName>
        <fullName evidence="6">DNA-binding transcriptional LysR family regulator</fullName>
    </submittedName>
</protein>
<evidence type="ECO:0000313" key="7">
    <source>
        <dbReference type="Proteomes" id="UP000276055"/>
    </source>
</evidence>
<dbReference type="InterPro" id="IPR005119">
    <property type="entry name" value="LysR_subst-bd"/>
</dbReference>
<dbReference type="PROSITE" id="PS50931">
    <property type="entry name" value="HTH_LYSR"/>
    <property type="match status" value="1"/>
</dbReference>
<dbReference type="Pfam" id="PF03466">
    <property type="entry name" value="LysR_substrate"/>
    <property type="match status" value="1"/>
</dbReference>
<dbReference type="Proteomes" id="UP000276055">
    <property type="component" value="Unassembled WGS sequence"/>
</dbReference>
<gene>
    <name evidence="6" type="ORF">C8D78_3622</name>
</gene>
<comment type="caution">
    <text evidence="6">The sequence shown here is derived from an EMBL/GenBank/DDBJ whole genome shotgun (WGS) entry which is preliminary data.</text>
</comment>
<dbReference type="PRINTS" id="PR00039">
    <property type="entry name" value="HTHLYSR"/>
</dbReference>
<dbReference type="GO" id="GO:0003700">
    <property type="term" value="F:DNA-binding transcription factor activity"/>
    <property type="evidence" value="ECO:0007669"/>
    <property type="project" value="InterPro"/>
</dbReference>
<dbReference type="InterPro" id="IPR000847">
    <property type="entry name" value="LysR_HTH_N"/>
</dbReference>
<name>A0A495E7E7_9MICC</name>
<dbReference type="Pfam" id="PF00126">
    <property type="entry name" value="HTH_1"/>
    <property type="match status" value="1"/>
</dbReference>
<evidence type="ECO:0000259" key="5">
    <source>
        <dbReference type="PROSITE" id="PS50931"/>
    </source>
</evidence>
<dbReference type="Gene3D" id="1.10.10.10">
    <property type="entry name" value="Winged helix-like DNA-binding domain superfamily/Winged helix DNA-binding domain"/>
    <property type="match status" value="1"/>
</dbReference>
<dbReference type="SUPFAM" id="SSF53850">
    <property type="entry name" value="Periplasmic binding protein-like II"/>
    <property type="match status" value="1"/>
</dbReference>
<dbReference type="GO" id="GO:0003677">
    <property type="term" value="F:DNA binding"/>
    <property type="evidence" value="ECO:0007669"/>
    <property type="project" value="UniProtKB-KW"/>
</dbReference>
<dbReference type="CDD" id="cd05466">
    <property type="entry name" value="PBP2_LTTR_substrate"/>
    <property type="match status" value="1"/>
</dbReference>